<keyword evidence="1" id="KW-1133">Transmembrane helix</keyword>
<sequence>MFPNERYCNDGSAKKDRVPGVLKIRHIGQTTLGSAAVFSLFLAAGTLILFVCFKSYTILGRESHLTDRLPKCGLCNHSSDIAQLELLYELMENLFVNCVNIYPYICISDNEFWASG</sequence>
<organism evidence="2 3">
    <name type="scientific">Canavalia gladiata</name>
    <name type="common">Sword bean</name>
    <name type="synonym">Dolichos gladiatus</name>
    <dbReference type="NCBI Taxonomy" id="3824"/>
    <lineage>
        <taxon>Eukaryota</taxon>
        <taxon>Viridiplantae</taxon>
        <taxon>Streptophyta</taxon>
        <taxon>Embryophyta</taxon>
        <taxon>Tracheophyta</taxon>
        <taxon>Spermatophyta</taxon>
        <taxon>Magnoliopsida</taxon>
        <taxon>eudicotyledons</taxon>
        <taxon>Gunneridae</taxon>
        <taxon>Pentapetalae</taxon>
        <taxon>rosids</taxon>
        <taxon>fabids</taxon>
        <taxon>Fabales</taxon>
        <taxon>Fabaceae</taxon>
        <taxon>Papilionoideae</taxon>
        <taxon>50 kb inversion clade</taxon>
        <taxon>NPAAA clade</taxon>
        <taxon>indigoferoid/millettioid clade</taxon>
        <taxon>Phaseoleae</taxon>
        <taxon>Canavalia</taxon>
    </lineage>
</organism>
<feature type="transmembrane region" description="Helical" evidence="1">
    <location>
        <begin position="32"/>
        <end position="53"/>
    </location>
</feature>
<gene>
    <name evidence="2" type="ORF">VNO77_26776</name>
</gene>
<name>A0AAN9KTN1_CANGL</name>
<keyword evidence="3" id="KW-1185">Reference proteome</keyword>
<accession>A0AAN9KTN1</accession>
<evidence type="ECO:0000313" key="3">
    <source>
        <dbReference type="Proteomes" id="UP001367508"/>
    </source>
</evidence>
<comment type="caution">
    <text evidence="2">The sequence shown here is derived from an EMBL/GenBank/DDBJ whole genome shotgun (WGS) entry which is preliminary data.</text>
</comment>
<evidence type="ECO:0000256" key="1">
    <source>
        <dbReference type="SAM" id="Phobius"/>
    </source>
</evidence>
<dbReference type="AlphaFoldDB" id="A0AAN9KTN1"/>
<dbReference type="EMBL" id="JAYMYQ010000006">
    <property type="protein sequence ID" value="KAK7323309.1"/>
    <property type="molecule type" value="Genomic_DNA"/>
</dbReference>
<dbReference type="Proteomes" id="UP001367508">
    <property type="component" value="Unassembled WGS sequence"/>
</dbReference>
<keyword evidence="1" id="KW-0812">Transmembrane</keyword>
<keyword evidence="1" id="KW-0472">Membrane</keyword>
<evidence type="ECO:0000313" key="2">
    <source>
        <dbReference type="EMBL" id="KAK7323309.1"/>
    </source>
</evidence>
<reference evidence="2 3" key="1">
    <citation type="submission" date="2024-01" db="EMBL/GenBank/DDBJ databases">
        <title>The genomes of 5 underutilized Papilionoideae crops provide insights into root nodulation and disease resistanc.</title>
        <authorList>
            <person name="Jiang F."/>
        </authorList>
    </citation>
    <scope>NUCLEOTIDE SEQUENCE [LARGE SCALE GENOMIC DNA]</scope>
    <source>
        <strain evidence="2">LVBAO_FW01</strain>
        <tissue evidence="2">Leaves</tissue>
    </source>
</reference>
<protein>
    <submittedName>
        <fullName evidence="2">Uncharacterized protein</fullName>
    </submittedName>
</protein>
<proteinExistence type="predicted"/>